<feature type="non-terminal residue" evidence="3">
    <location>
        <position position="1"/>
    </location>
</feature>
<dbReference type="PANTHER" id="PTHR23135">
    <property type="entry name" value="MUR LIGASE FAMILY MEMBER"/>
    <property type="match status" value="1"/>
</dbReference>
<dbReference type="AlphaFoldDB" id="A0A6I4XW85"/>
<dbReference type="PANTHER" id="PTHR23135:SF4">
    <property type="entry name" value="UDP-N-ACETYLMURAMOYL-L-ALANYL-D-GLUTAMATE--2,6-DIAMINOPIMELATE LIGASE MURE HOMOLOG, CHLOROPLASTIC"/>
    <property type="match status" value="1"/>
</dbReference>
<comment type="caution">
    <text evidence="3">The sequence shown here is derived from an EMBL/GenBank/DDBJ whole genome shotgun (WGS) entry which is preliminary data.</text>
</comment>
<proteinExistence type="predicted"/>
<dbReference type="InterPro" id="IPR013221">
    <property type="entry name" value="Mur_ligase_cen"/>
</dbReference>
<dbReference type="GO" id="GO:0005524">
    <property type="term" value="F:ATP binding"/>
    <property type="evidence" value="ECO:0007669"/>
    <property type="project" value="InterPro"/>
</dbReference>
<feature type="non-terminal residue" evidence="3">
    <location>
        <position position="156"/>
    </location>
</feature>
<comment type="pathway">
    <text evidence="1">Cell wall biogenesis; peptidoglycan biosynthesis.</text>
</comment>
<accession>A0A6I4XW85</accession>
<dbReference type="Gene3D" id="3.90.190.20">
    <property type="entry name" value="Mur ligase, C-terminal domain"/>
    <property type="match status" value="1"/>
</dbReference>
<dbReference type="Pfam" id="PF08245">
    <property type="entry name" value="Mur_ligase_M"/>
    <property type="match status" value="1"/>
</dbReference>
<dbReference type="EMBL" id="WVTI01000308">
    <property type="protein sequence ID" value="MXS27890.1"/>
    <property type="molecule type" value="Genomic_DNA"/>
</dbReference>
<dbReference type="InterPro" id="IPR036565">
    <property type="entry name" value="Mur-like_cat_sf"/>
</dbReference>
<sequence>IEHPTFDDYFYCKRQLITHSKVIVLNHEADYFPLLKETAQQQEVPAIVYGSQPASEVDYSFAVSSEDSLRFIVESPADALGLAGSYHLRLGGDFNKGNALSAAIASVLVGASKEECQQGIAATTVPGRMESLTNTNGATVYVDYAHNYDSLKNLLT</sequence>
<dbReference type="InterPro" id="IPR036615">
    <property type="entry name" value="Mur_ligase_C_dom_sf"/>
</dbReference>
<evidence type="ECO:0000259" key="2">
    <source>
        <dbReference type="Pfam" id="PF08245"/>
    </source>
</evidence>
<name>A0A6I4XW85_ENTGA</name>
<gene>
    <name evidence="3" type="ORF">GTI89_17760</name>
</gene>
<evidence type="ECO:0000313" key="4">
    <source>
        <dbReference type="Proteomes" id="UP000439965"/>
    </source>
</evidence>
<feature type="domain" description="Mur ligase central" evidence="2">
    <location>
        <begin position="2"/>
        <end position="105"/>
    </location>
</feature>
<keyword evidence="3" id="KW-0436">Ligase</keyword>
<protein>
    <submittedName>
        <fullName evidence="3">UDP-N-acetylmuramoyl-L-alanyl-D-glutamate--L-lysine ligase</fullName>
    </submittedName>
</protein>
<dbReference type="GO" id="GO:0016881">
    <property type="term" value="F:acid-amino acid ligase activity"/>
    <property type="evidence" value="ECO:0007669"/>
    <property type="project" value="InterPro"/>
</dbReference>
<dbReference type="Proteomes" id="UP000439965">
    <property type="component" value="Unassembled WGS sequence"/>
</dbReference>
<dbReference type="SUPFAM" id="SSF53623">
    <property type="entry name" value="MurD-like peptide ligases, catalytic domain"/>
    <property type="match status" value="1"/>
</dbReference>
<evidence type="ECO:0000256" key="1">
    <source>
        <dbReference type="ARBA" id="ARBA00004752"/>
    </source>
</evidence>
<reference evidence="3 4" key="1">
    <citation type="submission" date="2019-04" db="EMBL/GenBank/DDBJ databases">
        <title>Step-wise assembly of the neonatal virome modulated by breast feeding.</title>
        <authorList>
            <person name="Liang G."/>
            <person name="Bushman F."/>
        </authorList>
    </citation>
    <scope>NUCLEOTIDE SEQUENCE [LARGE SCALE GENOMIC DNA]</scope>
    <source>
        <strain evidence="3 4">E3404</strain>
    </source>
</reference>
<dbReference type="Gene3D" id="3.40.1190.10">
    <property type="entry name" value="Mur-like, catalytic domain"/>
    <property type="match status" value="1"/>
</dbReference>
<dbReference type="RefSeq" id="WP_272917129.1">
    <property type="nucleotide sequence ID" value="NZ_WVTI01000308.1"/>
</dbReference>
<organism evidence="3 4">
    <name type="scientific">Enterococcus gallinarum</name>
    <dbReference type="NCBI Taxonomy" id="1353"/>
    <lineage>
        <taxon>Bacteria</taxon>
        <taxon>Bacillati</taxon>
        <taxon>Bacillota</taxon>
        <taxon>Bacilli</taxon>
        <taxon>Lactobacillales</taxon>
        <taxon>Enterococcaceae</taxon>
        <taxon>Enterococcus</taxon>
    </lineage>
</organism>
<evidence type="ECO:0000313" key="3">
    <source>
        <dbReference type="EMBL" id="MXS27890.1"/>
    </source>
</evidence>